<dbReference type="PANTHER" id="PTHR43745:SF2">
    <property type="entry name" value="NITROREDUCTASE MJ1384-RELATED"/>
    <property type="match status" value="1"/>
</dbReference>
<proteinExistence type="predicted"/>
<dbReference type="InterPro" id="IPR052544">
    <property type="entry name" value="Bacteriocin_Proc_Enz"/>
</dbReference>
<dbReference type="InterPro" id="IPR029479">
    <property type="entry name" value="Nitroreductase"/>
</dbReference>
<dbReference type="InterPro" id="IPR020051">
    <property type="entry name" value="SagB-type_dehydrogenase"/>
</dbReference>
<sequence>MLRNNNEKKLYPNPDVIFYLADEGIVAVNTLTKEEYDLMDTYFSRLKFWNGQRSDKMNAIDVDLLAGDLVLESLADRSQWEGDRLSELFHTATRNPAIMVPSLSEEEAARQFVEMSQLKQKKLERFIPPAIDIIKLPEPHLKVIHDTSLFEVCKNRKTSRSFNGDPVALSHLSDLLFMSFGYIHGKEWEEIAAEDLNTVSERKSSPSGSGVQACDAYLAVVSIEGLVPGYYHYRADGHELALLTPECDAAAISHSVCDQFWVKGAACGIFITVDMNRVWYKSDLARAYAYVFLEAGHISQTTLLNATALGLKTWLSGSMRDEFVAEKFGLDGWRHFPVTSVFIGHGIEDAVPQKIRETALELRQG</sequence>
<reference evidence="2 3" key="1">
    <citation type="submission" date="2014-07" db="EMBL/GenBank/DDBJ databases">
        <title>Comparative genomic insights into amoeba endosymbionts belonging to the families of Holosporaceae and Candidatus Midichloriaceae within Rickettsiales.</title>
        <authorList>
            <person name="Wang Z."/>
            <person name="Wu M."/>
        </authorList>
    </citation>
    <scope>NUCLEOTIDE SEQUENCE [LARGE SCALE GENOMIC DNA]</scope>
    <source>
        <strain evidence="2">PRA3</strain>
    </source>
</reference>
<dbReference type="OrthoDB" id="3723182at2"/>
<organism evidence="2 3">
    <name type="scientific">Candidatus Odyssella acanthamoebae</name>
    <dbReference type="NCBI Taxonomy" id="91604"/>
    <lineage>
        <taxon>Bacteria</taxon>
        <taxon>Pseudomonadati</taxon>
        <taxon>Pseudomonadota</taxon>
        <taxon>Alphaproteobacteria</taxon>
        <taxon>Holosporales</taxon>
        <taxon>Candidatus Paracaedibacteraceae</taxon>
        <taxon>Candidatus Odyssella</taxon>
    </lineage>
</organism>
<dbReference type="SUPFAM" id="SSF55469">
    <property type="entry name" value="FMN-dependent nitroreductase-like"/>
    <property type="match status" value="1"/>
</dbReference>
<dbReference type="EMBL" id="CP008941">
    <property type="protein sequence ID" value="AIK95542.1"/>
    <property type="molecule type" value="Genomic_DNA"/>
</dbReference>
<dbReference type="CDD" id="cd02142">
    <property type="entry name" value="McbC_SagB-like_oxidoreductase"/>
    <property type="match status" value="1"/>
</dbReference>
<dbReference type="InterPro" id="IPR000415">
    <property type="entry name" value="Nitroreductase-like"/>
</dbReference>
<dbReference type="PANTHER" id="PTHR43745">
    <property type="entry name" value="NITROREDUCTASE MJ1384-RELATED"/>
    <property type="match status" value="1"/>
</dbReference>
<gene>
    <name evidence="2" type="ORF">ID47_00340</name>
</gene>
<feature type="domain" description="Nitroreductase" evidence="1">
    <location>
        <begin position="154"/>
        <end position="345"/>
    </location>
</feature>
<dbReference type="Gene3D" id="3.40.109.10">
    <property type="entry name" value="NADH Oxidase"/>
    <property type="match status" value="1"/>
</dbReference>
<evidence type="ECO:0000259" key="1">
    <source>
        <dbReference type="Pfam" id="PF00881"/>
    </source>
</evidence>
<dbReference type="AlphaFoldDB" id="A0A077AQT9"/>
<name>A0A077AQT9_9PROT</name>
<dbReference type="STRING" id="91604.ID47_00340"/>
<dbReference type="eggNOG" id="COG0778">
    <property type="taxonomic scope" value="Bacteria"/>
</dbReference>
<evidence type="ECO:0000313" key="2">
    <source>
        <dbReference type="EMBL" id="AIK95542.1"/>
    </source>
</evidence>
<dbReference type="Pfam" id="PF00881">
    <property type="entry name" value="Nitroreductase"/>
    <property type="match status" value="1"/>
</dbReference>
<dbReference type="KEGG" id="paca:ID47_00340"/>
<dbReference type="HOGENOM" id="CLU_059362_0_0_5"/>
<dbReference type="GO" id="GO:0016491">
    <property type="term" value="F:oxidoreductase activity"/>
    <property type="evidence" value="ECO:0007669"/>
    <property type="project" value="InterPro"/>
</dbReference>
<dbReference type="NCBIfam" id="TIGR03605">
    <property type="entry name" value="antibiot_sagB"/>
    <property type="match status" value="1"/>
</dbReference>
<evidence type="ECO:0000313" key="3">
    <source>
        <dbReference type="Proteomes" id="UP000028926"/>
    </source>
</evidence>
<dbReference type="RefSeq" id="WP_038462698.1">
    <property type="nucleotide sequence ID" value="NZ_CP008941.1"/>
</dbReference>
<keyword evidence="3" id="KW-1185">Reference proteome</keyword>
<dbReference type="Proteomes" id="UP000028926">
    <property type="component" value="Chromosome"/>
</dbReference>
<protein>
    <recommendedName>
        <fullName evidence="1">Nitroreductase domain-containing protein</fullName>
    </recommendedName>
</protein>
<accession>A0A077AQT9</accession>